<dbReference type="SUPFAM" id="SSF53822">
    <property type="entry name" value="Periplasmic binding protein-like I"/>
    <property type="match status" value="1"/>
</dbReference>
<comment type="similarity">
    <text evidence="2">Belongs to the bacterial solute-binding protein 2 family.</text>
</comment>
<dbReference type="PANTHER" id="PTHR30036:SF7">
    <property type="entry name" value="ABC TRANSPORTER PERIPLASMIC-BINDING PROTEIN YPHF"/>
    <property type="match status" value="1"/>
</dbReference>
<dbReference type="Pfam" id="PF13407">
    <property type="entry name" value="Peripla_BP_4"/>
    <property type="match status" value="1"/>
</dbReference>
<dbReference type="InterPro" id="IPR028082">
    <property type="entry name" value="Peripla_BP_I"/>
</dbReference>
<dbReference type="InterPro" id="IPR025997">
    <property type="entry name" value="SBP_2_dom"/>
</dbReference>
<dbReference type="Gene3D" id="3.40.50.2300">
    <property type="match status" value="2"/>
</dbReference>
<evidence type="ECO:0000313" key="6">
    <source>
        <dbReference type="Proteomes" id="UP000271031"/>
    </source>
</evidence>
<evidence type="ECO:0000259" key="4">
    <source>
        <dbReference type="Pfam" id="PF13407"/>
    </source>
</evidence>
<dbReference type="EMBL" id="RHHQ01000012">
    <property type="protein sequence ID" value="RNB87324.1"/>
    <property type="molecule type" value="Genomic_DNA"/>
</dbReference>
<evidence type="ECO:0000256" key="1">
    <source>
        <dbReference type="ARBA" id="ARBA00004196"/>
    </source>
</evidence>
<reference evidence="5 6" key="1">
    <citation type="submission" date="2018-10" db="EMBL/GenBank/DDBJ databases">
        <title>Phylogenomics of Brevibacillus.</title>
        <authorList>
            <person name="Dunlap C."/>
        </authorList>
    </citation>
    <scope>NUCLEOTIDE SEQUENCE [LARGE SCALE GENOMIC DNA]</scope>
    <source>
        <strain evidence="5 6">JCM 15716</strain>
    </source>
</reference>
<evidence type="ECO:0000313" key="5">
    <source>
        <dbReference type="EMBL" id="RNB87324.1"/>
    </source>
</evidence>
<gene>
    <name evidence="5" type="ORF">EDM56_16815</name>
</gene>
<comment type="subcellular location">
    <subcellularLocation>
        <location evidence="1">Cell envelope</location>
    </subcellularLocation>
</comment>
<feature type="domain" description="Periplasmic binding protein" evidence="4">
    <location>
        <begin position="46"/>
        <end position="300"/>
    </location>
</feature>
<keyword evidence="3" id="KW-0732">Signal</keyword>
<dbReference type="GO" id="GO:0030288">
    <property type="term" value="C:outer membrane-bounded periplasmic space"/>
    <property type="evidence" value="ECO:0007669"/>
    <property type="project" value="TreeGrafter"/>
</dbReference>
<organism evidence="5 6">
    <name type="scientific">Brevibacillus fluminis</name>
    <dbReference type="NCBI Taxonomy" id="511487"/>
    <lineage>
        <taxon>Bacteria</taxon>
        <taxon>Bacillati</taxon>
        <taxon>Bacillota</taxon>
        <taxon>Bacilli</taxon>
        <taxon>Bacillales</taxon>
        <taxon>Paenibacillaceae</taxon>
        <taxon>Brevibacillus</taxon>
    </lineage>
</organism>
<feature type="signal peptide" evidence="3">
    <location>
        <begin position="1"/>
        <end position="32"/>
    </location>
</feature>
<dbReference type="PANTHER" id="PTHR30036">
    <property type="entry name" value="D-XYLOSE-BINDING PERIPLASMIC PROTEIN"/>
    <property type="match status" value="1"/>
</dbReference>
<dbReference type="OrthoDB" id="6196975at2"/>
<dbReference type="AlphaFoldDB" id="A0A3M8DH12"/>
<name>A0A3M8DH12_9BACL</name>
<evidence type="ECO:0000256" key="3">
    <source>
        <dbReference type="SAM" id="SignalP"/>
    </source>
</evidence>
<evidence type="ECO:0000256" key="2">
    <source>
        <dbReference type="ARBA" id="ARBA00007639"/>
    </source>
</evidence>
<dbReference type="InterPro" id="IPR050555">
    <property type="entry name" value="Bact_Solute-Bind_Prot2"/>
</dbReference>
<dbReference type="GO" id="GO:0030246">
    <property type="term" value="F:carbohydrate binding"/>
    <property type="evidence" value="ECO:0007669"/>
    <property type="project" value="TreeGrafter"/>
</dbReference>
<feature type="chain" id="PRO_5039521905" evidence="3">
    <location>
        <begin position="33"/>
        <end position="333"/>
    </location>
</feature>
<sequence>MDTIHRTKRRRRISISVFGVLLVLIAQLSACTATDEENRHDRIETIALIVKMKHGDFWRTVKMGAESAAKELDVNLNFYAPDYEEDVEGQIRLINQAFLDGADAVVIAANDATSLTEVVKGANRTRIPLISIDSEFSTDQVKSFIGTDNLDAGKKAADKLMQLVGNHGKIAMMGSITGADNTEQRELGLRQVLSHYPQVQLVAEAYSRADPKLAAELVRKLLTGNEKIDGILALNATVAIAIAEEINKLGLTGKIKLVTIDSPPEVLDFLQDGVIQATIIQKPFSIGYLSIKHAVEAIDGIPVPGRVDTGTKVIDLENMFWSENQKLLFPFVK</sequence>
<dbReference type="Proteomes" id="UP000271031">
    <property type="component" value="Unassembled WGS sequence"/>
</dbReference>
<keyword evidence="6" id="KW-1185">Reference proteome</keyword>
<accession>A0A3M8DH12</accession>
<proteinExistence type="inferred from homology"/>
<comment type="caution">
    <text evidence="5">The sequence shown here is derived from an EMBL/GenBank/DDBJ whole genome shotgun (WGS) entry which is preliminary data.</text>
</comment>
<protein>
    <submittedName>
        <fullName evidence="5">ABC transporter substrate-binding protein</fullName>
    </submittedName>
</protein>